<dbReference type="Proteomes" id="UP000266183">
    <property type="component" value="Chromosome"/>
</dbReference>
<evidence type="ECO:0000313" key="2">
    <source>
        <dbReference type="Proteomes" id="UP000266183"/>
    </source>
</evidence>
<gene>
    <name evidence="1" type="ORF">D4L85_16655</name>
</gene>
<dbReference type="KEGG" id="chk:D4L85_16655"/>
<evidence type="ECO:0000313" key="1">
    <source>
        <dbReference type="EMBL" id="AYB32102.1"/>
    </source>
</evidence>
<proteinExistence type="predicted"/>
<reference evidence="2" key="1">
    <citation type="submission" date="2018-09" db="EMBL/GenBank/DDBJ databases">
        <title>Chryseolinea sp. KIS68-18 isolated from soil.</title>
        <authorList>
            <person name="Weon H.-Y."/>
            <person name="Kwon S.-W."/>
            <person name="Lee S.A."/>
        </authorList>
    </citation>
    <scope>NUCLEOTIDE SEQUENCE [LARGE SCALE GENOMIC DNA]</scope>
    <source>
        <strain evidence="2">KIS68-18</strain>
    </source>
</reference>
<dbReference type="AlphaFoldDB" id="A0A385SMN1"/>
<protein>
    <submittedName>
        <fullName evidence="1">Uncharacterized protein</fullName>
    </submittedName>
</protein>
<dbReference type="EMBL" id="CP032382">
    <property type="protein sequence ID" value="AYB32102.1"/>
    <property type="molecule type" value="Genomic_DNA"/>
</dbReference>
<keyword evidence="2" id="KW-1185">Reference proteome</keyword>
<name>A0A385SMN1_9BACT</name>
<organism evidence="1 2">
    <name type="scientific">Chryseolinea soli</name>
    <dbReference type="NCBI Taxonomy" id="2321403"/>
    <lineage>
        <taxon>Bacteria</taxon>
        <taxon>Pseudomonadati</taxon>
        <taxon>Bacteroidota</taxon>
        <taxon>Cytophagia</taxon>
        <taxon>Cytophagales</taxon>
        <taxon>Fulvivirgaceae</taxon>
        <taxon>Chryseolinea</taxon>
    </lineage>
</organism>
<sequence length="221" mass="25476">MPRQDHMEVIMTKRITAILLLLFICSALSAQDAVDGQIITLSRDTIACKILNAKKRKDQQRLNYTNLQILDSLGNVKQIAPKEIEGYIKEGEFYKSLYAKDFSFFMLLITDGRVSLYFYPGYEMPAGDKYIFKKRNEQEFNIMNASLEVTKQSGFSTAAMTYSSRNATIPLIDRETPFLNYFTEYFKDCAPLVRKMRSQWYTSSDVVQIFKDYNTGQACGK</sequence>
<accession>A0A385SMN1</accession>